<dbReference type="GO" id="GO:0005829">
    <property type="term" value="C:cytosol"/>
    <property type="evidence" value="ECO:0007669"/>
    <property type="project" value="TreeGrafter"/>
</dbReference>
<dbReference type="KEGG" id="mmab:HQ865_17310"/>
<organism evidence="5 6">
    <name type="scientific">Mucilaginibacter mali</name>
    <dbReference type="NCBI Taxonomy" id="2740462"/>
    <lineage>
        <taxon>Bacteria</taxon>
        <taxon>Pseudomonadati</taxon>
        <taxon>Bacteroidota</taxon>
        <taxon>Sphingobacteriia</taxon>
        <taxon>Sphingobacteriales</taxon>
        <taxon>Sphingobacteriaceae</taxon>
        <taxon>Mucilaginibacter</taxon>
    </lineage>
</organism>
<feature type="chain" id="PRO_5028901484" evidence="4">
    <location>
        <begin position="19"/>
        <end position="194"/>
    </location>
</feature>
<dbReference type="PROSITE" id="PS51257">
    <property type="entry name" value="PROKAR_LIPOPROTEIN"/>
    <property type="match status" value="1"/>
</dbReference>
<dbReference type="GO" id="GO:0050821">
    <property type="term" value="P:protein stabilization"/>
    <property type="evidence" value="ECO:0007669"/>
    <property type="project" value="TreeGrafter"/>
</dbReference>
<dbReference type="PANTHER" id="PTHR35089">
    <property type="entry name" value="CHAPERONE PROTEIN SKP"/>
    <property type="match status" value="1"/>
</dbReference>
<reference evidence="5 6" key="1">
    <citation type="submission" date="2020-05" db="EMBL/GenBank/DDBJ databases">
        <title>Mucilaginibacter mali sp. nov.</title>
        <authorList>
            <person name="Kim H.S."/>
            <person name="Lee K.C."/>
            <person name="Suh M.K."/>
            <person name="Kim J.-S."/>
            <person name="Han K.-I."/>
            <person name="Eom M.K."/>
            <person name="Shin Y.K."/>
            <person name="Lee J.-S."/>
        </authorList>
    </citation>
    <scope>NUCLEOTIDE SEQUENCE [LARGE SCALE GENOMIC DNA]</scope>
    <source>
        <strain evidence="5 6">G2-14</strain>
    </source>
</reference>
<accession>A0A7D4QM11</accession>
<comment type="similarity">
    <text evidence="1">Belongs to the Skp family.</text>
</comment>
<evidence type="ECO:0000256" key="2">
    <source>
        <dbReference type="ARBA" id="ARBA00022729"/>
    </source>
</evidence>
<evidence type="ECO:0000313" key="6">
    <source>
        <dbReference type="Proteomes" id="UP000505355"/>
    </source>
</evidence>
<proteinExistence type="inferred from homology"/>
<evidence type="ECO:0000256" key="1">
    <source>
        <dbReference type="ARBA" id="ARBA00009091"/>
    </source>
</evidence>
<dbReference type="AlphaFoldDB" id="A0A7D4QM11"/>
<keyword evidence="6" id="KW-1185">Reference proteome</keyword>
<dbReference type="SMART" id="SM00935">
    <property type="entry name" value="OmpH"/>
    <property type="match status" value="1"/>
</dbReference>
<feature type="signal peptide" evidence="4">
    <location>
        <begin position="1"/>
        <end position="18"/>
    </location>
</feature>
<dbReference type="InterPro" id="IPR024930">
    <property type="entry name" value="Skp_dom_sf"/>
</dbReference>
<dbReference type="EMBL" id="CP054139">
    <property type="protein sequence ID" value="QKJ31450.1"/>
    <property type="molecule type" value="Genomic_DNA"/>
</dbReference>
<dbReference type="RefSeq" id="WP_173416110.1">
    <property type="nucleotide sequence ID" value="NZ_CP054139.1"/>
</dbReference>
<dbReference type="Pfam" id="PF03938">
    <property type="entry name" value="OmpH"/>
    <property type="match status" value="1"/>
</dbReference>
<feature type="region of interest" description="Disordered" evidence="3">
    <location>
        <begin position="91"/>
        <end position="110"/>
    </location>
</feature>
<dbReference type="Proteomes" id="UP000505355">
    <property type="component" value="Chromosome"/>
</dbReference>
<evidence type="ECO:0000313" key="5">
    <source>
        <dbReference type="EMBL" id="QKJ31450.1"/>
    </source>
</evidence>
<dbReference type="Gene3D" id="3.30.910.20">
    <property type="entry name" value="Skp domain"/>
    <property type="match status" value="1"/>
</dbReference>
<gene>
    <name evidence="5" type="ORF">HQ865_17310</name>
</gene>
<protein>
    <submittedName>
        <fullName evidence="5">OmpH family outer membrane protein</fullName>
    </submittedName>
</protein>
<dbReference type="PANTHER" id="PTHR35089:SF1">
    <property type="entry name" value="CHAPERONE PROTEIN SKP"/>
    <property type="match status" value="1"/>
</dbReference>
<evidence type="ECO:0000256" key="3">
    <source>
        <dbReference type="SAM" id="MobiDB-lite"/>
    </source>
</evidence>
<keyword evidence="2 4" id="KW-0732">Signal</keyword>
<dbReference type="GO" id="GO:0051082">
    <property type="term" value="F:unfolded protein binding"/>
    <property type="evidence" value="ECO:0007669"/>
    <property type="project" value="InterPro"/>
</dbReference>
<name>A0A7D4QM11_9SPHI</name>
<evidence type="ECO:0000256" key="4">
    <source>
        <dbReference type="SAM" id="SignalP"/>
    </source>
</evidence>
<sequence length="194" mass="21473">MKRSASILTKITFGLAIAAGVTACKQTPTETKSTAAVPVDGKATIVYVNQDSLTAQYKGAIDMRKRLEEKDNSARAAVQAKQQAFQRSYVDAQKRAATMTPDQQKSEGERLQKEQAALQQFQQNAGAEVQNASSEELKKLYDKIVEFTKAYAKEKGYKMVLTYQNGNTTMLYGDPSLDVTADVIKRLNDAYEKK</sequence>
<dbReference type="SUPFAM" id="SSF111384">
    <property type="entry name" value="OmpH-like"/>
    <property type="match status" value="1"/>
</dbReference>
<dbReference type="InterPro" id="IPR005632">
    <property type="entry name" value="Chaperone_Skp"/>
</dbReference>